<dbReference type="EMBL" id="BDQX01000079">
    <property type="protein sequence ID" value="GBG07179.1"/>
    <property type="molecule type" value="Genomic_DNA"/>
</dbReference>
<accession>A0A2R5ENE5</accession>
<evidence type="ECO:0000256" key="1">
    <source>
        <dbReference type="ARBA" id="ARBA00004651"/>
    </source>
</evidence>
<name>A0A2R5ENE5_9BACL</name>
<dbReference type="GO" id="GO:0005886">
    <property type="term" value="C:plasma membrane"/>
    <property type="evidence" value="ECO:0007669"/>
    <property type="project" value="UniProtKB-SubCell"/>
</dbReference>
<evidence type="ECO:0000313" key="7">
    <source>
        <dbReference type="EMBL" id="GBG07179.1"/>
    </source>
</evidence>
<feature type="transmembrane region" description="Helical" evidence="6">
    <location>
        <begin position="108"/>
        <end position="128"/>
    </location>
</feature>
<dbReference type="PANTHER" id="PTHR30086:SF20">
    <property type="entry name" value="ARGININE EXPORTER PROTEIN ARGO-RELATED"/>
    <property type="match status" value="1"/>
</dbReference>
<dbReference type="GO" id="GO:0033228">
    <property type="term" value="P:cysteine export across plasma membrane"/>
    <property type="evidence" value="ECO:0007669"/>
    <property type="project" value="TreeGrafter"/>
</dbReference>
<feature type="transmembrane region" description="Helical" evidence="6">
    <location>
        <begin position="174"/>
        <end position="190"/>
    </location>
</feature>
<evidence type="ECO:0000256" key="4">
    <source>
        <dbReference type="ARBA" id="ARBA00022989"/>
    </source>
</evidence>
<comment type="caution">
    <text evidence="7">The sequence shown here is derived from an EMBL/GenBank/DDBJ whole genome shotgun (WGS) entry which is preliminary data.</text>
</comment>
<evidence type="ECO:0000313" key="8">
    <source>
        <dbReference type="Proteomes" id="UP000245202"/>
    </source>
</evidence>
<keyword evidence="8" id="KW-1185">Reference proteome</keyword>
<dbReference type="RefSeq" id="WP_108992286.1">
    <property type="nucleotide sequence ID" value="NZ_BDQX01000079.1"/>
</dbReference>
<dbReference type="PANTHER" id="PTHR30086">
    <property type="entry name" value="ARGININE EXPORTER PROTEIN ARGO"/>
    <property type="match status" value="1"/>
</dbReference>
<keyword evidence="4 6" id="KW-1133">Transmembrane helix</keyword>
<evidence type="ECO:0000256" key="3">
    <source>
        <dbReference type="ARBA" id="ARBA00022692"/>
    </source>
</evidence>
<dbReference type="Pfam" id="PF01810">
    <property type="entry name" value="LysE"/>
    <property type="match status" value="1"/>
</dbReference>
<dbReference type="AlphaFoldDB" id="A0A2R5ENE5"/>
<sequence>MDITSFLIYCVIATFTPGPTNIMILSTVNNQGTKKAMEYTFGATSGFCFLLIISAVLNSILVTFLPKIVIMMQLIGSCYMLYLAVLIYKRDASIAAVNQKGTFLSGVIMQFLNPKVMLFALTVLPTFILPKPSSSTAISLSIIGITIIGFLAFVTWVLFGSLFKTFLQKHKKTVNVAMSFSLVYAAVMIWI</sequence>
<gene>
    <name evidence="7" type="ORF">PAT3040_01727</name>
</gene>
<keyword evidence="2" id="KW-1003">Cell membrane</keyword>
<proteinExistence type="predicted"/>
<keyword evidence="3 6" id="KW-0812">Transmembrane</keyword>
<evidence type="ECO:0000256" key="2">
    <source>
        <dbReference type="ARBA" id="ARBA00022475"/>
    </source>
</evidence>
<comment type="subcellular location">
    <subcellularLocation>
        <location evidence="1">Cell membrane</location>
        <topology evidence="1">Multi-pass membrane protein</topology>
    </subcellularLocation>
</comment>
<feature type="transmembrane region" description="Helical" evidence="6">
    <location>
        <begin position="6"/>
        <end position="28"/>
    </location>
</feature>
<dbReference type="GO" id="GO:0015171">
    <property type="term" value="F:amino acid transmembrane transporter activity"/>
    <property type="evidence" value="ECO:0007669"/>
    <property type="project" value="TreeGrafter"/>
</dbReference>
<evidence type="ECO:0000256" key="6">
    <source>
        <dbReference type="SAM" id="Phobius"/>
    </source>
</evidence>
<feature type="transmembrane region" description="Helical" evidence="6">
    <location>
        <begin position="68"/>
        <end position="88"/>
    </location>
</feature>
<feature type="transmembrane region" description="Helical" evidence="6">
    <location>
        <begin position="140"/>
        <end position="162"/>
    </location>
</feature>
<reference evidence="7 8" key="1">
    <citation type="submission" date="2017-08" db="EMBL/GenBank/DDBJ databases">
        <title>Substantial Increase in Enzyme Production by Combined Drug-Resistance Mutations in Paenibacillus agaridevorans.</title>
        <authorList>
            <person name="Tanaka Y."/>
            <person name="Funane K."/>
            <person name="Hosaka T."/>
            <person name="Shiwa Y."/>
            <person name="Fujita N."/>
            <person name="Miyazaki T."/>
            <person name="Yoshikawa H."/>
            <person name="Murakami K."/>
            <person name="Kasahara K."/>
            <person name="Inaoka T."/>
            <person name="Hiraga Y."/>
            <person name="Ochi K."/>
        </authorList>
    </citation>
    <scope>NUCLEOTIDE SEQUENCE [LARGE SCALE GENOMIC DNA]</scope>
    <source>
        <strain evidence="7 8">T-3040</strain>
    </source>
</reference>
<dbReference type="Proteomes" id="UP000245202">
    <property type="component" value="Unassembled WGS sequence"/>
</dbReference>
<organism evidence="7 8">
    <name type="scientific">Paenibacillus agaridevorans</name>
    <dbReference type="NCBI Taxonomy" id="171404"/>
    <lineage>
        <taxon>Bacteria</taxon>
        <taxon>Bacillati</taxon>
        <taxon>Bacillota</taxon>
        <taxon>Bacilli</taxon>
        <taxon>Bacillales</taxon>
        <taxon>Paenibacillaceae</taxon>
        <taxon>Paenibacillus</taxon>
    </lineage>
</organism>
<keyword evidence="5 6" id="KW-0472">Membrane</keyword>
<protein>
    <submittedName>
        <fullName evidence="7">Lysine transporter LysE</fullName>
    </submittedName>
</protein>
<feature type="transmembrane region" description="Helical" evidence="6">
    <location>
        <begin position="40"/>
        <end position="62"/>
    </location>
</feature>
<evidence type="ECO:0000256" key="5">
    <source>
        <dbReference type="ARBA" id="ARBA00023136"/>
    </source>
</evidence>
<dbReference type="InterPro" id="IPR001123">
    <property type="entry name" value="LeuE-type"/>
</dbReference>